<accession>A0A2U2DKT6</accession>
<keyword evidence="3" id="KW-0378">Hydrolase</keyword>
<protein>
    <submittedName>
        <fullName evidence="5">Gamma-glutamyltransferase</fullName>
    </submittedName>
</protein>
<dbReference type="OrthoDB" id="9781342at2"/>
<dbReference type="AlphaFoldDB" id="A0A2U2DKT6"/>
<keyword evidence="6" id="KW-1185">Reference proteome</keyword>
<sequence length="514" mass="53181">MSLSSRTETVKPALHSDSGMVVAQNARAAAIGAQILEAGGNAADAAVAVSFVLGVLEPWMSGIGGGGAALFRDVSSEKVYSVDFGLKAPARLRQGAYALAEGRSRELFAWRAVEGDRNAIGIDAVAVPATVAGMAAIHGRFGRMPWKDLLAPAIDNARAGLDIDWYSSLVIATSMGRLTDPTIAAQFLPGGLPPQVLDVALGRRLPLSRLADTLATLADEGPDCFRIGSLASTLADEIANLGGTIGAGDLAGVTADITDATSTVFRGSEIFLSPGLTAGRTLGRTMDLLATDQRARHGASMRDWYVAIAASLDKAQAERWANDGDIRQNDCTSHFAVADAAGNLCSVTQTVLSAFGSGVMTPKSGIILNNGMLWFDPEPGRPNSIAPAKRCLMNICPTILRQGGRHTAIGAAGGRRILSAVAQIAGFLVDHGMTPEEAMHHPRIDCSTAGVVQVPPSLAGLLETVFAATTTSSPPHVPWPILYSIAAVLAVEADGATGCADPIAPWSDVAVPHG</sequence>
<gene>
    <name evidence="5" type="ORF">DEM27_23660</name>
</gene>
<keyword evidence="4" id="KW-0865">Zymogen</keyword>
<evidence type="ECO:0000313" key="5">
    <source>
        <dbReference type="EMBL" id="PWE53914.1"/>
    </source>
</evidence>
<dbReference type="SUPFAM" id="SSF56235">
    <property type="entry name" value="N-terminal nucleophile aminohydrolases (Ntn hydrolases)"/>
    <property type="match status" value="1"/>
</dbReference>
<evidence type="ECO:0000256" key="3">
    <source>
        <dbReference type="ARBA" id="ARBA00022801"/>
    </source>
</evidence>
<dbReference type="Pfam" id="PF01019">
    <property type="entry name" value="G_glu_transpept"/>
    <property type="match status" value="1"/>
</dbReference>
<evidence type="ECO:0000256" key="1">
    <source>
        <dbReference type="ARBA" id="ARBA00009381"/>
    </source>
</evidence>
<proteinExistence type="inferred from homology"/>
<dbReference type="Gene3D" id="3.60.20.40">
    <property type="match status" value="1"/>
</dbReference>
<dbReference type="InterPro" id="IPR051792">
    <property type="entry name" value="GGT_bact"/>
</dbReference>
<reference evidence="5 6" key="1">
    <citation type="submission" date="2018-05" db="EMBL/GenBank/DDBJ databases">
        <title>The draft genome of strain NS-104.</title>
        <authorList>
            <person name="Hang P."/>
            <person name="Jiang J."/>
        </authorList>
    </citation>
    <scope>NUCLEOTIDE SEQUENCE [LARGE SCALE GENOMIC DNA]</scope>
    <source>
        <strain evidence="5 6">NS-104</strain>
    </source>
</reference>
<keyword evidence="2 5" id="KW-0808">Transferase</keyword>
<dbReference type="InterPro" id="IPR043137">
    <property type="entry name" value="GGT_ssub_C"/>
</dbReference>
<evidence type="ECO:0000313" key="6">
    <source>
        <dbReference type="Proteomes" id="UP000245252"/>
    </source>
</evidence>
<dbReference type="PRINTS" id="PR01210">
    <property type="entry name" value="GGTRANSPTASE"/>
</dbReference>
<dbReference type="PANTHER" id="PTHR43199">
    <property type="entry name" value="GLUTATHIONE HYDROLASE"/>
    <property type="match status" value="1"/>
</dbReference>
<dbReference type="GO" id="GO:0016740">
    <property type="term" value="F:transferase activity"/>
    <property type="evidence" value="ECO:0007669"/>
    <property type="project" value="UniProtKB-KW"/>
</dbReference>
<dbReference type="PANTHER" id="PTHR43199:SF1">
    <property type="entry name" value="GLUTATHIONE HYDROLASE PROENZYME"/>
    <property type="match status" value="1"/>
</dbReference>
<dbReference type="EMBL" id="QFBC01000013">
    <property type="protein sequence ID" value="PWE53914.1"/>
    <property type="molecule type" value="Genomic_DNA"/>
</dbReference>
<comment type="similarity">
    <text evidence="1">Belongs to the gamma-glutamyltransferase family.</text>
</comment>
<dbReference type="Proteomes" id="UP000245252">
    <property type="component" value="Unassembled WGS sequence"/>
</dbReference>
<evidence type="ECO:0000256" key="4">
    <source>
        <dbReference type="ARBA" id="ARBA00023145"/>
    </source>
</evidence>
<dbReference type="GO" id="GO:0016787">
    <property type="term" value="F:hydrolase activity"/>
    <property type="evidence" value="ECO:0007669"/>
    <property type="project" value="UniProtKB-KW"/>
</dbReference>
<dbReference type="InterPro" id="IPR029055">
    <property type="entry name" value="Ntn_hydrolases_N"/>
</dbReference>
<organism evidence="5 6">
    <name type="scientific">Metarhizobium album</name>
    <dbReference type="NCBI Taxonomy" id="2182425"/>
    <lineage>
        <taxon>Bacteria</taxon>
        <taxon>Pseudomonadati</taxon>
        <taxon>Pseudomonadota</taxon>
        <taxon>Alphaproteobacteria</taxon>
        <taxon>Hyphomicrobiales</taxon>
        <taxon>Rhizobiaceae</taxon>
        <taxon>Metarhizobium</taxon>
    </lineage>
</organism>
<name>A0A2U2DKT6_9HYPH</name>
<comment type="caution">
    <text evidence="5">The sequence shown here is derived from an EMBL/GenBank/DDBJ whole genome shotgun (WGS) entry which is preliminary data.</text>
</comment>
<evidence type="ECO:0000256" key="2">
    <source>
        <dbReference type="ARBA" id="ARBA00022679"/>
    </source>
</evidence>